<dbReference type="Gene3D" id="1.10.940.10">
    <property type="entry name" value="NusB-like"/>
    <property type="match status" value="1"/>
</dbReference>
<keyword evidence="4 6" id="KW-0805">Transcription regulation</keyword>
<dbReference type="GO" id="GO:0005829">
    <property type="term" value="C:cytosol"/>
    <property type="evidence" value="ECO:0007669"/>
    <property type="project" value="TreeGrafter"/>
</dbReference>
<sequence>MISRRNIRVKVMQLLYAIDVIRPEKPAFASGDLSKTLLQQINQTRALVVYLLDNLVHIATYAEKHARQLASKHIVTEADRSFNIKLAGNEVIWKIKEDLDFQNVLSIEKTESLIDEEIIKKIFLELITTATYKQYITEASREKKAESAIISFIFTNLLLTHEGFLGKLEELYPNLDDDAEMAEQMVMQYLHKPSSMHVGDAAAPDKWLYAKTLLNTVLDKEDYLMELIKPKLKNWDSDRIALIDMILLKMGLSELLYFETIPTKVTINEYIDIAKEYSTQQSGQFVNGILDSIHKELISQNKIQKVDFKK</sequence>
<dbReference type="InterPro" id="IPR011605">
    <property type="entry name" value="NusB_fam"/>
</dbReference>
<accession>A0A1H3Z721</accession>
<evidence type="ECO:0000313" key="9">
    <source>
        <dbReference type="Proteomes" id="UP000199041"/>
    </source>
</evidence>
<evidence type="ECO:0000256" key="2">
    <source>
        <dbReference type="ARBA" id="ARBA00022814"/>
    </source>
</evidence>
<name>A0A1H3Z721_9BACT</name>
<comment type="function">
    <text evidence="6">Involved in transcription antitermination. Required for transcription of ribosomal RNA (rRNA) genes. Binds specifically to the boxA antiterminator sequence of the ribosomal RNA (rrn) operons.</text>
</comment>
<dbReference type="PANTHER" id="PTHR11078:SF3">
    <property type="entry name" value="ANTITERMINATION NUSB DOMAIN-CONTAINING PROTEIN"/>
    <property type="match status" value="1"/>
</dbReference>
<evidence type="ECO:0000313" key="8">
    <source>
        <dbReference type="EMBL" id="SEA19184.1"/>
    </source>
</evidence>
<dbReference type="GO" id="GO:0006353">
    <property type="term" value="P:DNA-templated transcription termination"/>
    <property type="evidence" value="ECO:0007669"/>
    <property type="project" value="UniProtKB-UniRule"/>
</dbReference>
<comment type="similarity">
    <text evidence="1 6">Belongs to the NusB family.</text>
</comment>
<reference evidence="8 9" key="1">
    <citation type="submission" date="2016-10" db="EMBL/GenBank/DDBJ databases">
        <authorList>
            <person name="de Groot N.N."/>
        </authorList>
    </citation>
    <scope>NUCLEOTIDE SEQUENCE [LARGE SCALE GENOMIC DNA]</scope>
    <source>
        <strain evidence="8 9">Vu-144</strain>
    </source>
</reference>
<keyword evidence="3 6" id="KW-0694">RNA-binding</keyword>
<dbReference type="Proteomes" id="UP000199041">
    <property type="component" value="Unassembled WGS sequence"/>
</dbReference>
<keyword evidence="9" id="KW-1185">Reference proteome</keyword>
<protein>
    <recommendedName>
        <fullName evidence="6">Transcription antitermination protein NusB</fullName>
    </recommendedName>
    <alternativeName>
        <fullName evidence="6">Antitermination factor NusB</fullName>
    </alternativeName>
</protein>
<dbReference type="RefSeq" id="WP_091397483.1">
    <property type="nucleotide sequence ID" value="NZ_FNQY01000010.1"/>
</dbReference>
<dbReference type="EMBL" id="FNQY01000010">
    <property type="protein sequence ID" value="SEA19184.1"/>
    <property type="molecule type" value="Genomic_DNA"/>
</dbReference>
<dbReference type="NCBIfam" id="TIGR01951">
    <property type="entry name" value="nusB"/>
    <property type="match status" value="1"/>
</dbReference>
<evidence type="ECO:0000256" key="5">
    <source>
        <dbReference type="ARBA" id="ARBA00023163"/>
    </source>
</evidence>
<dbReference type="GO" id="GO:0003723">
    <property type="term" value="F:RNA binding"/>
    <property type="evidence" value="ECO:0007669"/>
    <property type="project" value="UniProtKB-UniRule"/>
</dbReference>
<dbReference type="InterPro" id="IPR035926">
    <property type="entry name" value="NusB-like_sf"/>
</dbReference>
<dbReference type="OrthoDB" id="9787568at2"/>
<dbReference type="PANTHER" id="PTHR11078">
    <property type="entry name" value="N UTILIZATION SUBSTANCE PROTEIN B-RELATED"/>
    <property type="match status" value="1"/>
</dbReference>
<organism evidence="8 9">
    <name type="scientific">Arachidicoccus rhizosphaerae</name>
    <dbReference type="NCBI Taxonomy" id="551991"/>
    <lineage>
        <taxon>Bacteria</taxon>
        <taxon>Pseudomonadati</taxon>
        <taxon>Bacteroidota</taxon>
        <taxon>Chitinophagia</taxon>
        <taxon>Chitinophagales</taxon>
        <taxon>Chitinophagaceae</taxon>
        <taxon>Arachidicoccus</taxon>
    </lineage>
</organism>
<keyword evidence="2 6" id="KW-0889">Transcription antitermination</keyword>
<dbReference type="GO" id="GO:0031564">
    <property type="term" value="P:transcription antitermination"/>
    <property type="evidence" value="ECO:0007669"/>
    <property type="project" value="UniProtKB-KW"/>
</dbReference>
<evidence type="ECO:0000256" key="1">
    <source>
        <dbReference type="ARBA" id="ARBA00005952"/>
    </source>
</evidence>
<gene>
    <name evidence="6" type="primary">nusB</name>
    <name evidence="8" type="ORF">SAMN05192529_11046</name>
</gene>
<dbReference type="AlphaFoldDB" id="A0A1H3Z721"/>
<keyword evidence="5 6" id="KW-0804">Transcription</keyword>
<evidence type="ECO:0000256" key="6">
    <source>
        <dbReference type="HAMAP-Rule" id="MF_00073"/>
    </source>
</evidence>
<dbReference type="SUPFAM" id="SSF48013">
    <property type="entry name" value="NusB-like"/>
    <property type="match status" value="1"/>
</dbReference>
<evidence type="ECO:0000256" key="3">
    <source>
        <dbReference type="ARBA" id="ARBA00022884"/>
    </source>
</evidence>
<dbReference type="HAMAP" id="MF_00073">
    <property type="entry name" value="NusB"/>
    <property type="match status" value="1"/>
</dbReference>
<evidence type="ECO:0000256" key="4">
    <source>
        <dbReference type="ARBA" id="ARBA00023015"/>
    </source>
</evidence>
<feature type="domain" description="NusB/RsmB/TIM44" evidence="7">
    <location>
        <begin position="180"/>
        <end position="295"/>
    </location>
</feature>
<proteinExistence type="inferred from homology"/>
<evidence type="ECO:0000259" key="7">
    <source>
        <dbReference type="Pfam" id="PF01029"/>
    </source>
</evidence>
<dbReference type="STRING" id="551991.SAMN05192529_11046"/>
<dbReference type="Pfam" id="PF01029">
    <property type="entry name" value="NusB"/>
    <property type="match status" value="1"/>
</dbReference>
<dbReference type="InterPro" id="IPR006027">
    <property type="entry name" value="NusB_RsmB_TIM44"/>
</dbReference>